<keyword evidence="2" id="KW-1185">Reference proteome</keyword>
<sequence length="91" mass="10363">MKQNTKKKVVASGVALSTIGVTSYVLKDQSRKDKLVETLKAVRNKIQNMFRDRDKEVIEKAGHPHPHDIEDNKMVSEGAAFSVNYYDEKEK</sequence>
<proteinExistence type="predicted"/>
<evidence type="ECO:0000313" key="2">
    <source>
        <dbReference type="Proteomes" id="UP000321363"/>
    </source>
</evidence>
<dbReference type="OrthoDB" id="2390014at2"/>
<accession>A0A5C6W1C3</accession>
<evidence type="ECO:0008006" key="3">
    <source>
        <dbReference type="Google" id="ProtNLM"/>
    </source>
</evidence>
<evidence type="ECO:0000313" key="1">
    <source>
        <dbReference type="EMBL" id="TXC90702.1"/>
    </source>
</evidence>
<name>A0A5C6W1C3_9BACI</name>
<dbReference type="Proteomes" id="UP000321363">
    <property type="component" value="Unassembled WGS sequence"/>
</dbReference>
<reference evidence="1 2" key="1">
    <citation type="journal article" date="2005" name="Int. J. Syst. Evol. Microbiol.">
        <title>Bacillus litoralis sp. nov., isolated from a tidal flat of the Yellow Sea in Korea.</title>
        <authorList>
            <person name="Yoon J.H."/>
            <person name="Oh T.K."/>
        </authorList>
    </citation>
    <scope>NUCLEOTIDE SEQUENCE [LARGE SCALE GENOMIC DNA]</scope>
    <source>
        <strain evidence="1 2">SW-211</strain>
    </source>
</reference>
<organism evidence="1 2">
    <name type="scientific">Metabacillus litoralis</name>
    <dbReference type="NCBI Taxonomy" id="152268"/>
    <lineage>
        <taxon>Bacteria</taxon>
        <taxon>Bacillati</taxon>
        <taxon>Bacillota</taxon>
        <taxon>Bacilli</taxon>
        <taxon>Bacillales</taxon>
        <taxon>Bacillaceae</taxon>
        <taxon>Metabacillus</taxon>
    </lineage>
</organism>
<dbReference type="EMBL" id="VOQF01000006">
    <property type="protein sequence ID" value="TXC90702.1"/>
    <property type="molecule type" value="Genomic_DNA"/>
</dbReference>
<gene>
    <name evidence="1" type="ORF">FS935_12390</name>
</gene>
<comment type="caution">
    <text evidence="1">The sequence shown here is derived from an EMBL/GenBank/DDBJ whole genome shotgun (WGS) entry which is preliminary data.</text>
</comment>
<dbReference type="AlphaFoldDB" id="A0A5C6W1C3"/>
<dbReference type="RefSeq" id="WP_146948906.1">
    <property type="nucleotide sequence ID" value="NZ_VOQF01000006.1"/>
</dbReference>
<protein>
    <recommendedName>
        <fullName evidence="3">YtxH domain-containing protein</fullName>
    </recommendedName>
</protein>